<keyword evidence="8" id="KW-1185">Reference proteome</keyword>
<dbReference type="EMBL" id="CP094326">
    <property type="protein sequence ID" value="UNY99457.1"/>
    <property type="molecule type" value="Genomic_DNA"/>
</dbReference>
<feature type="short sequence motif" description="GXGXXG" evidence="4">
    <location>
        <begin position="36"/>
        <end position="41"/>
    </location>
</feature>
<dbReference type="SUPFAM" id="SSF52151">
    <property type="entry name" value="FabD/lysophospholipase-like"/>
    <property type="match status" value="1"/>
</dbReference>
<sequence length="748" mass="84462">MKKFLLSVLSILLGSVVSLAQDKGQKDLKIGLVLSGGGAKGLAHIGVLKAIEEAGLRIDYIGGTSMGAIIGAMYASGYSSNELDSIFRSVDFQKLIQDEVPRSAKTFYEKNNSERYALTVPFDRFKISVPSAISKGQNVYNLYSQLLFHVRDVDDFNKLPIPYFCIATNIETGEEVILDEGYLPRAIAASGALPSVFEPVEINGKVLIDGGVVNNYPIDEVRAKGMDVIIGVDVQDDLADRESLKAANEILMQISNYRTALVMKEKIKKTDVYIKPDITDFNVLSFDQGTQIYKRGYYAAKEQSSLLDSLAALQKKERYIQSVIRPYRRDTLSLSTIDIKGYDRYSRAYIRGKLRFKKDELITFEKFNEGISNLSATNNFKGIQYELKHDAETGKENLIMEVEETPASLFLRLGVHYDGLYKSAVLVNLTKKHLLFDDDVASVDFILGDRIRYNLEYYIDKGFYWSFGVKSRYNSFRKPVNFNFLRDGTVLNAPEGISQLDIELDDLTNQVYLQSVFREEFSFGAGLEHKYLQIESETITGDDGDNIQFDNSNYFSTYGFLRFDSFDDRYFPSRGIYFDGDFHLYFSSPDDYTGVFDEFSIAKAKLGFAFPVAKNLSFNSFAEGGFKLGNTELSSLDFVLGGYGNNFINNFIPFYGYDFLSFGGDSFVKAQAAVDWEFVKKNHVNFAANFANVQDGLFNSGEWFSKPDYTGYAIGYGLETFLGPIEAKYTWSPERGKGQWLFNVGFWF</sequence>
<accession>A0ABY3YNP8</accession>
<name>A0ABY3YNP8_9FLAO</name>
<dbReference type="InterPro" id="IPR043864">
    <property type="entry name" value="Omp85-like_dom"/>
</dbReference>
<evidence type="ECO:0000256" key="2">
    <source>
        <dbReference type="ARBA" id="ARBA00022963"/>
    </source>
</evidence>
<dbReference type="Gene3D" id="3.40.1090.10">
    <property type="entry name" value="Cytosolic phospholipase A2 catalytic domain"/>
    <property type="match status" value="2"/>
</dbReference>
<keyword evidence="5" id="KW-0732">Signal</keyword>
<evidence type="ECO:0000256" key="1">
    <source>
        <dbReference type="ARBA" id="ARBA00022801"/>
    </source>
</evidence>
<evidence type="ECO:0000256" key="4">
    <source>
        <dbReference type="PROSITE-ProRule" id="PRU01161"/>
    </source>
</evidence>
<feature type="short sequence motif" description="GXSXG" evidence="4">
    <location>
        <begin position="63"/>
        <end position="67"/>
    </location>
</feature>
<dbReference type="Proteomes" id="UP000829476">
    <property type="component" value="Chromosome"/>
</dbReference>
<keyword evidence="1 4" id="KW-0378">Hydrolase</keyword>
<feature type="active site" description="Nucleophile" evidence="4">
    <location>
        <position position="65"/>
    </location>
</feature>
<evidence type="ECO:0000313" key="7">
    <source>
        <dbReference type="EMBL" id="UNY99457.1"/>
    </source>
</evidence>
<dbReference type="PROSITE" id="PS51635">
    <property type="entry name" value="PNPLA"/>
    <property type="match status" value="1"/>
</dbReference>
<dbReference type="InterPro" id="IPR050301">
    <property type="entry name" value="NTE"/>
</dbReference>
<reference evidence="7 8" key="1">
    <citation type="journal article" date="2018" name="Int. J. Syst. Evol. Microbiol.">
        <title>Zhouia spongiae sp. nov., isolated from a marine sponge.</title>
        <authorList>
            <person name="Zhuang L."/>
            <person name="Lin B."/>
            <person name="Qin F."/>
            <person name="Luo L."/>
        </authorList>
    </citation>
    <scope>NUCLEOTIDE SEQUENCE [LARGE SCALE GENOMIC DNA]</scope>
    <source>
        <strain evidence="7 8">HN-Y44</strain>
    </source>
</reference>
<dbReference type="InterPro" id="IPR002641">
    <property type="entry name" value="PNPLA_dom"/>
</dbReference>
<dbReference type="Pfam" id="PF01734">
    <property type="entry name" value="Patatin"/>
    <property type="match status" value="1"/>
</dbReference>
<dbReference type="InterPro" id="IPR016035">
    <property type="entry name" value="Acyl_Trfase/lysoPLipase"/>
</dbReference>
<dbReference type="PANTHER" id="PTHR14226:SF76">
    <property type="entry name" value="NTE FAMILY PROTEIN RSSA"/>
    <property type="match status" value="1"/>
</dbReference>
<dbReference type="RefSeq" id="WP_242937830.1">
    <property type="nucleotide sequence ID" value="NZ_CP094326.1"/>
</dbReference>
<evidence type="ECO:0000256" key="5">
    <source>
        <dbReference type="SAM" id="SignalP"/>
    </source>
</evidence>
<dbReference type="CDD" id="cd07205">
    <property type="entry name" value="Pat_PNPLA6_PNPLA7_NTE1_like"/>
    <property type="match status" value="1"/>
</dbReference>
<feature type="short sequence motif" description="DGA/G" evidence="4">
    <location>
        <begin position="209"/>
        <end position="211"/>
    </location>
</feature>
<evidence type="ECO:0000313" key="8">
    <source>
        <dbReference type="Proteomes" id="UP000829476"/>
    </source>
</evidence>
<feature type="signal peptide" evidence="5">
    <location>
        <begin position="1"/>
        <end position="20"/>
    </location>
</feature>
<proteinExistence type="predicted"/>
<organism evidence="7 8">
    <name type="scientific">Zhouia spongiae</name>
    <dbReference type="NCBI Taxonomy" id="2202721"/>
    <lineage>
        <taxon>Bacteria</taxon>
        <taxon>Pseudomonadati</taxon>
        <taxon>Bacteroidota</taxon>
        <taxon>Flavobacteriia</taxon>
        <taxon>Flavobacteriales</taxon>
        <taxon>Flavobacteriaceae</taxon>
        <taxon>Zhouia</taxon>
    </lineage>
</organism>
<feature type="domain" description="PNPLA" evidence="6">
    <location>
        <begin position="32"/>
        <end position="222"/>
    </location>
</feature>
<dbReference type="PANTHER" id="PTHR14226">
    <property type="entry name" value="NEUROPATHY TARGET ESTERASE/SWISS CHEESE D.MELANOGASTER"/>
    <property type="match status" value="1"/>
</dbReference>
<evidence type="ECO:0000259" key="6">
    <source>
        <dbReference type="PROSITE" id="PS51635"/>
    </source>
</evidence>
<protein>
    <submittedName>
        <fullName evidence="7">Patatin-like phospholipase family protein</fullName>
    </submittedName>
</protein>
<keyword evidence="3 4" id="KW-0443">Lipid metabolism</keyword>
<gene>
    <name evidence="7" type="ORF">MQE36_03720</name>
</gene>
<evidence type="ECO:0000256" key="3">
    <source>
        <dbReference type="ARBA" id="ARBA00023098"/>
    </source>
</evidence>
<keyword evidence="2 4" id="KW-0442">Lipid degradation</keyword>
<dbReference type="Gene3D" id="3.10.20.310">
    <property type="entry name" value="membrane protein fhac"/>
    <property type="match status" value="1"/>
</dbReference>
<feature type="active site" description="Proton acceptor" evidence="4">
    <location>
        <position position="209"/>
    </location>
</feature>
<dbReference type="Pfam" id="PF19143">
    <property type="entry name" value="Omp85_2"/>
    <property type="match status" value="1"/>
</dbReference>
<feature type="chain" id="PRO_5045464485" evidence="5">
    <location>
        <begin position="21"/>
        <end position="748"/>
    </location>
</feature>